<feature type="transmembrane region" description="Helical" evidence="1">
    <location>
        <begin position="59"/>
        <end position="80"/>
    </location>
</feature>
<feature type="transmembrane region" description="Helical" evidence="1">
    <location>
        <begin position="388"/>
        <end position="409"/>
    </location>
</feature>
<comment type="caution">
    <text evidence="3">The sequence shown here is derived from an EMBL/GenBank/DDBJ whole genome shotgun (WGS) entry which is preliminary data.</text>
</comment>
<feature type="domain" description="YdbS-like PH" evidence="2">
    <location>
        <begin position="420"/>
        <end position="484"/>
    </location>
</feature>
<dbReference type="InterPro" id="IPR005182">
    <property type="entry name" value="YdbS-like_PH"/>
</dbReference>
<feature type="transmembrane region" description="Helical" evidence="1">
    <location>
        <begin position="359"/>
        <end position="382"/>
    </location>
</feature>
<name>A0A4Z0WGD7_9GAMM</name>
<dbReference type="RefSeq" id="WP_135480333.1">
    <property type="nucleotide sequence ID" value="NZ_SRMF01000001.1"/>
</dbReference>
<feature type="domain" description="YdbS-like PH" evidence="2">
    <location>
        <begin position="73"/>
        <end position="152"/>
    </location>
</feature>
<protein>
    <recommendedName>
        <fullName evidence="2">YdbS-like PH domain-containing protein</fullName>
    </recommendedName>
</protein>
<keyword evidence="4" id="KW-1185">Reference proteome</keyword>
<proteinExistence type="predicted"/>
<reference evidence="3 4" key="1">
    <citation type="submission" date="2019-04" db="EMBL/GenBank/DDBJ databases">
        <title>Natronospirillum operosus gen. nov., sp. nov., a haloalkaliphilic satellite isolated from decaying biomass of laboratory culture of cyanobacterium Geitlerinema sp. and proposal of Natronospirillaceae fam. nov. and Saccharospirillaceae fam. nov.</title>
        <authorList>
            <person name="Kevbrin V."/>
            <person name="Boltyanskaya Y."/>
            <person name="Koziaeva V."/>
            <person name="Grouzdev D.S."/>
            <person name="Park M."/>
            <person name="Cho J."/>
        </authorList>
    </citation>
    <scope>NUCLEOTIDE SEQUENCE [LARGE SCALE GENOMIC DNA]</scope>
    <source>
        <strain evidence="3 4">G-116</strain>
    </source>
</reference>
<dbReference type="PANTHER" id="PTHR34473:SF2">
    <property type="entry name" value="UPF0699 TRANSMEMBRANE PROTEIN YDBT"/>
    <property type="match status" value="1"/>
</dbReference>
<evidence type="ECO:0000313" key="3">
    <source>
        <dbReference type="EMBL" id="TGG95017.1"/>
    </source>
</evidence>
<dbReference type="OrthoDB" id="155986at2"/>
<accession>A0A4Z0WGD7</accession>
<dbReference type="AlphaFoldDB" id="A0A4Z0WGD7"/>
<sequence length="494" mass="55588">MSAAEQKTQWRRVAPLAILFFALRGIRRLISEAASVAPLLVLVALNESLRNLALSYGPLLAGVLLLGSALAWYLTFLYAVEADRILLRQGIVRRRTLTLEFARVQQADIQIPWYYRPFGLAMLTLDSAGASGQTLHLSGIPVDQAEALRDQILQVRDQADIDPDSTPASLTDEPDYSLHLATPEVLRYGLMHNNLLVIVPILAPFSELLIRRLEVVVNWLAPDWLTTDALTTGQRIAAMGALLLGLVMVLMLISMLLGLLRYKGYHLQRQGDHFRYQAGLTTVLTRSVRRPRMQLITQRRSWVGRLLRRHSLIISKAGDGQQGQDSERFVVPVLNDSNLASLQHELGLPAQPAWKSVHWGAAVTALVRWLGLGGVVLLWLWFQGVPDGVLWVVGSLTVLVLVWSVLSWWRLRCYCSAEWLSLRQGVIGRTIRWLPTSRVQSVALHQPWWQRRLQRATLDVRGAGGRLVLPWLPAQEAERYRDQLLYRIAGLQGL</sequence>
<keyword evidence="1" id="KW-0812">Transmembrane</keyword>
<evidence type="ECO:0000259" key="2">
    <source>
        <dbReference type="Pfam" id="PF03703"/>
    </source>
</evidence>
<dbReference type="Proteomes" id="UP000297475">
    <property type="component" value="Unassembled WGS sequence"/>
</dbReference>
<dbReference type="Pfam" id="PF03703">
    <property type="entry name" value="bPH_2"/>
    <property type="match status" value="2"/>
</dbReference>
<keyword evidence="1" id="KW-1133">Transmembrane helix</keyword>
<keyword evidence="1" id="KW-0472">Membrane</keyword>
<gene>
    <name evidence="3" type="ORF">E4656_00890</name>
</gene>
<feature type="transmembrane region" description="Helical" evidence="1">
    <location>
        <begin position="233"/>
        <end position="260"/>
    </location>
</feature>
<dbReference type="PANTHER" id="PTHR34473">
    <property type="entry name" value="UPF0699 TRANSMEMBRANE PROTEIN YDBS"/>
    <property type="match status" value="1"/>
</dbReference>
<organism evidence="3 4">
    <name type="scientific">Natronospirillum operosum</name>
    <dbReference type="NCBI Taxonomy" id="2759953"/>
    <lineage>
        <taxon>Bacteria</taxon>
        <taxon>Pseudomonadati</taxon>
        <taxon>Pseudomonadota</taxon>
        <taxon>Gammaproteobacteria</taxon>
        <taxon>Oceanospirillales</taxon>
        <taxon>Natronospirillaceae</taxon>
        <taxon>Natronospirillum</taxon>
    </lineage>
</organism>
<evidence type="ECO:0000256" key="1">
    <source>
        <dbReference type="SAM" id="Phobius"/>
    </source>
</evidence>
<feature type="transmembrane region" description="Helical" evidence="1">
    <location>
        <begin position="195"/>
        <end position="213"/>
    </location>
</feature>
<dbReference type="EMBL" id="SRMF01000001">
    <property type="protein sequence ID" value="TGG95017.1"/>
    <property type="molecule type" value="Genomic_DNA"/>
</dbReference>
<evidence type="ECO:0000313" key="4">
    <source>
        <dbReference type="Proteomes" id="UP000297475"/>
    </source>
</evidence>